<gene>
    <name evidence="2" type="ORF">SAMN02745131_02485</name>
</gene>
<protein>
    <submittedName>
        <fullName evidence="2">Glycosyltransferase involved in cell wall bisynthesis</fullName>
    </submittedName>
</protein>
<dbReference type="PANTHER" id="PTHR12526">
    <property type="entry name" value="GLYCOSYLTRANSFERASE"/>
    <property type="match status" value="1"/>
</dbReference>
<reference evidence="2 3" key="1">
    <citation type="submission" date="2016-11" db="EMBL/GenBank/DDBJ databases">
        <authorList>
            <person name="Jaros S."/>
            <person name="Januszkiewicz K."/>
            <person name="Wedrychowicz H."/>
        </authorList>
    </citation>
    <scope>NUCLEOTIDE SEQUENCE [LARGE SCALE GENOMIC DNA]</scope>
    <source>
        <strain evidence="2 3">DSM 18119</strain>
    </source>
</reference>
<keyword evidence="3" id="KW-1185">Reference proteome</keyword>
<feature type="domain" description="Glycosyl transferase family 1" evidence="1">
    <location>
        <begin position="195"/>
        <end position="323"/>
    </location>
</feature>
<dbReference type="Gene3D" id="3.40.50.2000">
    <property type="entry name" value="Glycogen Phosphorylase B"/>
    <property type="match status" value="2"/>
</dbReference>
<dbReference type="GO" id="GO:0016757">
    <property type="term" value="F:glycosyltransferase activity"/>
    <property type="evidence" value="ECO:0007669"/>
    <property type="project" value="InterPro"/>
</dbReference>
<name>A0A1M5BAR2_9BACT</name>
<dbReference type="STRING" id="1121884.SAMN02745131_02485"/>
<dbReference type="SUPFAM" id="SSF53756">
    <property type="entry name" value="UDP-Glycosyltransferase/glycogen phosphorylase"/>
    <property type="match status" value="1"/>
</dbReference>
<sequence length="370" mass="43721">MARFLFYDDKIINLLLQEEKPSGGAAVQAYGWIKGLSEAGQDIYVMTNIKHNGPLKEECNDINLVPLYDQQKGIRWLRWIYYRFPYIYKKIKHTHPDYLYQGIPGWTSFLLGLICRQLNIKYILRISNDYLLDNRFYRNYSIMHRFFQRMGINSTYCILCQNDYQLSIIKKEFPGKVAIKIPNPIFLKNDFNSSDDSARKYIAWLGLYQYQKNIQQLYEIAYLLKEEQFQIAGQELGNCDKETQYYLDKLKQLPNVKFIGFLHRDQVLPFLSKAKFLLNTSHYEGFSNTFLEAMSVRTPILSSQNVNPDSIITKYNLGIVYKDALDLQKKYFHLTSEAYKAMSCNAFDYVAQQHDYRILSERLINFFSKN</sequence>
<dbReference type="RefSeq" id="WP_072835664.1">
    <property type="nucleotide sequence ID" value="NZ_FQUU01000010.1"/>
</dbReference>
<evidence type="ECO:0000259" key="1">
    <source>
        <dbReference type="Pfam" id="PF00534"/>
    </source>
</evidence>
<dbReference type="InterPro" id="IPR001296">
    <property type="entry name" value="Glyco_trans_1"/>
</dbReference>
<dbReference type="OrthoDB" id="1116389at2"/>
<organism evidence="2 3">
    <name type="scientific">Flavisolibacter ginsengisoli DSM 18119</name>
    <dbReference type="NCBI Taxonomy" id="1121884"/>
    <lineage>
        <taxon>Bacteria</taxon>
        <taxon>Pseudomonadati</taxon>
        <taxon>Bacteroidota</taxon>
        <taxon>Chitinophagia</taxon>
        <taxon>Chitinophagales</taxon>
        <taxon>Chitinophagaceae</taxon>
        <taxon>Flavisolibacter</taxon>
    </lineage>
</organism>
<dbReference type="Proteomes" id="UP000184048">
    <property type="component" value="Unassembled WGS sequence"/>
</dbReference>
<accession>A0A1M5BAR2</accession>
<evidence type="ECO:0000313" key="3">
    <source>
        <dbReference type="Proteomes" id="UP000184048"/>
    </source>
</evidence>
<keyword evidence="2" id="KW-0808">Transferase</keyword>
<dbReference type="AlphaFoldDB" id="A0A1M5BAR2"/>
<dbReference type="EMBL" id="FQUU01000010">
    <property type="protein sequence ID" value="SHF39272.1"/>
    <property type="molecule type" value="Genomic_DNA"/>
</dbReference>
<dbReference type="Pfam" id="PF00534">
    <property type="entry name" value="Glycos_transf_1"/>
    <property type="match status" value="1"/>
</dbReference>
<dbReference type="CDD" id="cd03801">
    <property type="entry name" value="GT4_PimA-like"/>
    <property type="match status" value="1"/>
</dbReference>
<evidence type="ECO:0000313" key="2">
    <source>
        <dbReference type="EMBL" id="SHF39272.1"/>
    </source>
</evidence>
<proteinExistence type="predicted"/>